<dbReference type="RefSeq" id="XP_012897982.1">
    <property type="nucleotide sequence ID" value="XM_013042528.1"/>
</dbReference>
<proteinExistence type="predicted"/>
<gene>
    <name evidence="1" type="ORF">GSBLH_T00003741001</name>
</gene>
<evidence type="ECO:0000313" key="1">
    <source>
        <dbReference type="EMBL" id="CBK23934.2"/>
    </source>
</evidence>
<dbReference type="AlphaFoldDB" id="D8M795"/>
<organism evidence="1">
    <name type="scientific">Blastocystis hominis</name>
    <dbReference type="NCBI Taxonomy" id="12968"/>
    <lineage>
        <taxon>Eukaryota</taxon>
        <taxon>Sar</taxon>
        <taxon>Stramenopiles</taxon>
        <taxon>Bigyra</taxon>
        <taxon>Opalozoa</taxon>
        <taxon>Opalinata</taxon>
        <taxon>Blastocystidae</taxon>
        <taxon>Blastocystis</taxon>
    </lineage>
</organism>
<protein>
    <submittedName>
        <fullName evidence="1">Uncharacterized protein</fullName>
    </submittedName>
</protein>
<dbReference type="GeneID" id="24920808"/>
<keyword evidence="2" id="KW-1185">Reference proteome</keyword>
<accession>D8M795</accession>
<dbReference type="InParanoid" id="D8M795"/>
<name>D8M795_BLAHO</name>
<dbReference type="Proteomes" id="UP000008312">
    <property type="component" value="Unassembled WGS sequence"/>
</dbReference>
<evidence type="ECO:0000313" key="2">
    <source>
        <dbReference type="Proteomes" id="UP000008312"/>
    </source>
</evidence>
<reference evidence="1" key="1">
    <citation type="submission" date="2010-02" db="EMBL/GenBank/DDBJ databases">
        <title>Sequencing and annotation of the Blastocystis hominis genome.</title>
        <authorList>
            <person name="Wincker P."/>
        </authorList>
    </citation>
    <scope>NUCLEOTIDE SEQUENCE</scope>
    <source>
        <strain evidence="1">Singapore isolate B</strain>
    </source>
</reference>
<sequence length="159" mass="18058">MEEFVRVEGVLVELLSNGKSVEVEVEREERVPIVASFVEKEGREVGNGECRRVKKVKENEFEVGEALAALPETKEGMEEEVMRRLRRSGFEDVCVEGSKFVIPSKRICVYQDGNRLVIESESKPDESVHSAIRSSLCTIWNVCSKQISLIHSFIHSFIQ</sequence>
<dbReference type="EMBL" id="FN668672">
    <property type="protein sequence ID" value="CBK23934.2"/>
    <property type="molecule type" value="Genomic_DNA"/>
</dbReference>